<sequence>MDPVGLASDALSSNAQPVRAHGSSLTTPALIPKDKTIEDATGTSEFSTATFAVVYNSNHWKRRGIPSPESKNPFLNNYNETINDEKPGFYKFREWTEKYGKVYGFLEGWKKSLVISDPKLVHEMMVKKFECFHSRNLSPLDGNVDTAKKVNVLVARGSRWKRLRTITNPCFTVNNLKQMFPTIDDSCKVLVAHLDNQGTDKTFNIHSNYFELSMDVISRIAFGQKGTRQFNNPTVKVAQDTMHMAGNNIFEKMSHIFPFLGVILRSTFDVLGDLGFNPLGILFKQLFDTIEERKLQRATGAKDGPIDFIDLFLDAEVPNVQDGVFDKAGMKVDKKLTTDEIVMQCALFLLAGFDTTGNTLGTTTWLLARHPEIQEQLIEEIDEICPDEEVTYEEINNLRLCDAVMKEALRMFPIAAGGVARECMEPTTLGNYNILKGDVVVADVYSLHYDKTIWGENADEFCPERFYDFTNEQQMAYYPFGGGPRKCIGMRLAMLEEKLALVRILKKYKFVATAETGNELKMKGVFVLRPECVICKLELRN</sequence>
<dbReference type="WBParaSite" id="ES5_v2.g10671.t1">
    <property type="protein sequence ID" value="ES5_v2.g10671.t1"/>
    <property type="gene ID" value="ES5_v2.g10671"/>
</dbReference>
<evidence type="ECO:0000313" key="2">
    <source>
        <dbReference type="WBParaSite" id="ES5_v2.g10671.t1"/>
    </source>
</evidence>
<proteinExistence type="predicted"/>
<name>A0AC34F116_9BILA</name>
<dbReference type="Proteomes" id="UP000887579">
    <property type="component" value="Unplaced"/>
</dbReference>
<accession>A0AC34F116</accession>
<reference evidence="2" key="1">
    <citation type="submission" date="2022-11" db="UniProtKB">
        <authorList>
            <consortium name="WormBaseParasite"/>
        </authorList>
    </citation>
    <scope>IDENTIFICATION</scope>
</reference>
<organism evidence="1 2">
    <name type="scientific">Panagrolaimus sp. ES5</name>
    <dbReference type="NCBI Taxonomy" id="591445"/>
    <lineage>
        <taxon>Eukaryota</taxon>
        <taxon>Metazoa</taxon>
        <taxon>Ecdysozoa</taxon>
        <taxon>Nematoda</taxon>
        <taxon>Chromadorea</taxon>
        <taxon>Rhabditida</taxon>
        <taxon>Tylenchina</taxon>
        <taxon>Panagrolaimomorpha</taxon>
        <taxon>Panagrolaimoidea</taxon>
        <taxon>Panagrolaimidae</taxon>
        <taxon>Panagrolaimus</taxon>
    </lineage>
</organism>
<protein>
    <submittedName>
        <fullName evidence="2">Cytochrome P450</fullName>
    </submittedName>
</protein>
<evidence type="ECO:0000313" key="1">
    <source>
        <dbReference type="Proteomes" id="UP000887579"/>
    </source>
</evidence>